<protein>
    <submittedName>
        <fullName evidence="2">Uncharacterized protein</fullName>
    </submittedName>
</protein>
<dbReference type="EMBL" id="JANPWB010000002">
    <property type="protein sequence ID" value="KAJ1207731.1"/>
    <property type="molecule type" value="Genomic_DNA"/>
</dbReference>
<reference evidence="2" key="1">
    <citation type="journal article" date="2022" name="bioRxiv">
        <title>Sequencing and chromosome-scale assembly of the giantPleurodeles waltlgenome.</title>
        <authorList>
            <person name="Brown T."/>
            <person name="Elewa A."/>
            <person name="Iarovenko S."/>
            <person name="Subramanian E."/>
            <person name="Araus A.J."/>
            <person name="Petzold A."/>
            <person name="Susuki M."/>
            <person name="Suzuki K.-i.T."/>
            <person name="Hayashi T."/>
            <person name="Toyoda A."/>
            <person name="Oliveira C."/>
            <person name="Osipova E."/>
            <person name="Leigh N.D."/>
            <person name="Simon A."/>
            <person name="Yun M.H."/>
        </authorList>
    </citation>
    <scope>NUCLEOTIDE SEQUENCE</scope>
    <source>
        <strain evidence="2">20211129_DDA</strain>
        <tissue evidence="2">Liver</tissue>
    </source>
</reference>
<feature type="compositionally biased region" description="Basic and acidic residues" evidence="1">
    <location>
        <begin position="111"/>
        <end position="135"/>
    </location>
</feature>
<accession>A0AAV7W4R2</accession>
<comment type="caution">
    <text evidence="2">The sequence shown here is derived from an EMBL/GenBank/DDBJ whole genome shotgun (WGS) entry which is preliminary data.</text>
</comment>
<sequence length="135" mass="14675">MSDSRSGSSVGLEFLTNLCLMCYRKRIQWPWLSRGSSTAEAASEVEGSRAALTLVPGKSISQVGQCLHMVSVAVEAKRSPEEARLCKGIYVHDMWVGTDTRKDVSSGPQKAAKEDVGKLNKGEESDIDKRDRTGA</sequence>
<evidence type="ECO:0000313" key="2">
    <source>
        <dbReference type="EMBL" id="KAJ1207731.1"/>
    </source>
</evidence>
<keyword evidence="3" id="KW-1185">Reference proteome</keyword>
<evidence type="ECO:0000256" key="1">
    <source>
        <dbReference type="SAM" id="MobiDB-lite"/>
    </source>
</evidence>
<dbReference type="AlphaFoldDB" id="A0AAV7W4R2"/>
<organism evidence="2 3">
    <name type="scientific">Pleurodeles waltl</name>
    <name type="common">Iberian ribbed newt</name>
    <dbReference type="NCBI Taxonomy" id="8319"/>
    <lineage>
        <taxon>Eukaryota</taxon>
        <taxon>Metazoa</taxon>
        <taxon>Chordata</taxon>
        <taxon>Craniata</taxon>
        <taxon>Vertebrata</taxon>
        <taxon>Euteleostomi</taxon>
        <taxon>Amphibia</taxon>
        <taxon>Batrachia</taxon>
        <taxon>Caudata</taxon>
        <taxon>Salamandroidea</taxon>
        <taxon>Salamandridae</taxon>
        <taxon>Pleurodelinae</taxon>
        <taxon>Pleurodeles</taxon>
    </lineage>
</organism>
<gene>
    <name evidence="2" type="ORF">NDU88_003121</name>
</gene>
<dbReference type="Proteomes" id="UP001066276">
    <property type="component" value="Chromosome 1_2"/>
</dbReference>
<feature type="region of interest" description="Disordered" evidence="1">
    <location>
        <begin position="99"/>
        <end position="135"/>
    </location>
</feature>
<evidence type="ECO:0000313" key="3">
    <source>
        <dbReference type="Proteomes" id="UP001066276"/>
    </source>
</evidence>
<proteinExistence type="predicted"/>
<name>A0AAV7W4R2_PLEWA</name>